<dbReference type="Proteomes" id="UP000199341">
    <property type="component" value="Unassembled WGS sequence"/>
</dbReference>
<reference evidence="2 3" key="1">
    <citation type="submission" date="2016-10" db="EMBL/GenBank/DDBJ databases">
        <authorList>
            <person name="de Groot N.N."/>
        </authorList>
    </citation>
    <scope>NUCLEOTIDE SEQUENCE [LARGE SCALE GENOMIC DNA]</scope>
    <source>
        <strain evidence="2 3">CGMCC 4.2022</strain>
    </source>
</reference>
<dbReference type="GO" id="GO:0047372">
    <property type="term" value="F:monoacylglycerol lipase activity"/>
    <property type="evidence" value="ECO:0007669"/>
    <property type="project" value="TreeGrafter"/>
</dbReference>
<dbReference type="STRING" id="310781.SAMN05216259_11792"/>
<evidence type="ECO:0000313" key="2">
    <source>
        <dbReference type="EMBL" id="SDP11096.1"/>
    </source>
</evidence>
<gene>
    <name evidence="2" type="ORF">SAMN05216259_11792</name>
</gene>
<dbReference type="PANTHER" id="PTHR43798">
    <property type="entry name" value="MONOACYLGLYCEROL LIPASE"/>
    <property type="match status" value="1"/>
</dbReference>
<dbReference type="Pfam" id="PF00561">
    <property type="entry name" value="Abhydrolase_1"/>
    <property type="match status" value="1"/>
</dbReference>
<dbReference type="GO" id="GO:0016020">
    <property type="term" value="C:membrane"/>
    <property type="evidence" value="ECO:0007669"/>
    <property type="project" value="TreeGrafter"/>
</dbReference>
<dbReference type="InterPro" id="IPR029058">
    <property type="entry name" value="AB_hydrolase_fold"/>
</dbReference>
<dbReference type="GO" id="GO:0046464">
    <property type="term" value="P:acylglycerol catabolic process"/>
    <property type="evidence" value="ECO:0007669"/>
    <property type="project" value="TreeGrafter"/>
</dbReference>
<proteinExistence type="predicted"/>
<dbReference type="PANTHER" id="PTHR43798:SF33">
    <property type="entry name" value="HYDROLASE, PUTATIVE (AFU_ORTHOLOGUE AFUA_2G14860)-RELATED"/>
    <property type="match status" value="1"/>
</dbReference>
<evidence type="ECO:0000313" key="3">
    <source>
        <dbReference type="Proteomes" id="UP000199341"/>
    </source>
</evidence>
<dbReference type="Gene3D" id="3.40.50.1820">
    <property type="entry name" value="alpha/beta hydrolase"/>
    <property type="match status" value="1"/>
</dbReference>
<dbReference type="SUPFAM" id="SSF53474">
    <property type="entry name" value="alpha/beta-Hydrolases"/>
    <property type="match status" value="1"/>
</dbReference>
<dbReference type="OrthoDB" id="27092at2"/>
<feature type="domain" description="AB hydrolase-1" evidence="1">
    <location>
        <begin position="34"/>
        <end position="251"/>
    </location>
</feature>
<protein>
    <submittedName>
        <fullName evidence="2">Pimeloyl-ACP methyl ester carboxylesterase</fullName>
    </submittedName>
</protein>
<dbReference type="InterPro" id="IPR000073">
    <property type="entry name" value="AB_hydrolase_1"/>
</dbReference>
<dbReference type="InterPro" id="IPR050266">
    <property type="entry name" value="AB_hydrolase_sf"/>
</dbReference>
<evidence type="ECO:0000259" key="1">
    <source>
        <dbReference type="Pfam" id="PF00561"/>
    </source>
</evidence>
<sequence>MSPISPRFTTVDGLRVRYADSGGTGPDALLLSPWPESVYAFERVWEQLSGHARLVALDLPGYGGSQGAGELRSPEAMGGFVLRAVEALGLRRPHAVGPDIGTSALLFAAARDPRAFRSVVVGSGGAAVPVNVTGILKEWVEEPDPDRYREVDPAVIVDTALGTIKGYTAPAHVREDYIASYRDGRFAESLAYVQQYPAQLPRLAGLLPGITTPVRVVAGENDAVVPQENALFLAERIPGSRADFVRGAGHFCWEEQPAAYAALIADWWDTH</sequence>
<organism evidence="2 3">
    <name type="scientific">Actinacidiphila guanduensis</name>
    <dbReference type="NCBI Taxonomy" id="310781"/>
    <lineage>
        <taxon>Bacteria</taxon>
        <taxon>Bacillati</taxon>
        <taxon>Actinomycetota</taxon>
        <taxon>Actinomycetes</taxon>
        <taxon>Kitasatosporales</taxon>
        <taxon>Streptomycetaceae</taxon>
        <taxon>Actinacidiphila</taxon>
    </lineage>
</organism>
<dbReference type="RefSeq" id="WP_093787699.1">
    <property type="nucleotide sequence ID" value="NZ_FNIE01000017.1"/>
</dbReference>
<keyword evidence="3" id="KW-1185">Reference proteome</keyword>
<dbReference type="EMBL" id="FNIE01000017">
    <property type="protein sequence ID" value="SDP11096.1"/>
    <property type="molecule type" value="Genomic_DNA"/>
</dbReference>
<name>A0A1H0Q313_9ACTN</name>
<dbReference type="AlphaFoldDB" id="A0A1H0Q313"/>
<accession>A0A1H0Q313</accession>